<evidence type="ECO:0000256" key="1">
    <source>
        <dbReference type="ARBA" id="ARBA00005953"/>
    </source>
</evidence>
<evidence type="ECO:0000313" key="4">
    <source>
        <dbReference type="Proteomes" id="UP000434580"/>
    </source>
</evidence>
<sequence length="132" mass="15053">MKLPIVETPLQVRFADIDQLGHVSNNVYLQYFDMGRLTFFQAIEDGPIPYTVVVRIEMDLLREIKMTDVVTLKTWCSHVGTKSMRMEQHLFANGECAAQGHLVLAGFDMDKRQSTALPSHWQPSNLIDNTDD</sequence>
<dbReference type="Proteomes" id="UP000434580">
    <property type="component" value="Unassembled WGS sequence"/>
</dbReference>
<name>A0A5S9PU55_9GAMM</name>
<protein>
    <submittedName>
        <fullName evidence="3">Uncharacterized protein</fullName>
    </submittedName>
</protein>
<evidence type="ECO:0000313" key="3">
    <source>
        <dbReference type="EMBL" id="CAA0107989.1"/>
    </source>
</evidence>
<dbReference type="GO" id="GO:0047617">
    <property type="term" value="F:fatty acyl-CoA hydrolase activity"/>
    <property type="evidence" value="ECO:0007669"/>
    <property type="project" value="TreeGrafter"/>
</dbReference>
<comment type="similarity">
    <text evidence="1">Belongs to the 4-hydroxybenzoyl-CoA thioesterase family.</text>
</comment>
<accession>A0A5S9PU55</accession>
<proteinExistence type="inferred from homology"/>
<dbReference type="InterPro" id="IPR029069">
    <property type="entry name" value="HotDog_dom_sf"/>
</dbReference>
<dbReference type="SUPFAM" id="SSF54637">
    <property type="entry name" value="Thioesterase/thiol ester dehydrase-isomerase"/>
    <property type="match status" value="1"/>
</dbReference>
<dbReference type="AlphaFoldDB" id="A0A5S9PU55"/>
<evidence type="ECO:0000256" key="2">
    <source>
        <dbReference type="ARBA" id="ARBA00022801"/>
    </source>
</evidence>
<dbReference type="InterPro" id="IPR050563">
    <property type="entry name" value="4-hydroxybenzoyl-CoA_TE"/>
</dbReference>
<dbReference type="PANTHER" id="PTHR31793:SF27">
    <property type="entry name" value="NOVEL THIOESTERASE SUPERFAMILY DOMAIN AND SAPOSIN A-TYPE DOMAIN CONTAINING PROTEIN (0610012H03RIK)"/>
    <property type="match status" value="1"/>
</dbReference>
<organism evidence="3 4">
    <name type="scientific">BD1-7 clade bacterium</name>
    <dbReference type="NCBI Taxonomy" id="2029982"/>
    <lineage>
        <taxon>Bacteria</taxon>
        <taxon>Pseudomonadati</taxon>
        <taxon>Pseudomonadota</taxon>
        <taxon>Gammaproteobacteria</taxon>
        <taxon>Cellvibrionales</taxon>
        <taxon>Spongiibacteraceae</taxon>
        <taxon>BD1-7 clade</taxon>
    </lineage>
</organism>
<dbReference type="PANTHER" id="PTHR31793">
    <property type="entry name" value="4-HYDROXYBENZOYL-COA THIOESTERASE FAMILY MEMBER"/>
    <property type="match status" value="1"/>
</dbReference>
<keyword evidence="2" id="KW-0378">Hydrolase</keyword>
<dbReference type="EMBL" id="CACSII010000013">
    <property type="protein sequence ID" value="CAA0107989.1"/>
    <property type="molecule type" value="Genomic_DNA"/>
</dbReference>
<reference evidence="3 4" key="1">
    <citation type="submission" date="2019-11" db="EMBL/GenBank/DDBJ databases">
        <authorList>
            <person name="Holert J."/>
        </authorList>
    </citation>
    <scope>NUCLEOTIDE SEQUENCE [LARGE SCALE GENOMIC DNA]</scope>
    <source>
        <strain evidence="3">BC5_2</strain>
    </source>
</reference>
<dbReference type="OrthoDB" id="9799036at2"/>
<dbReference type="Gene3D" id="3.10.129.10">
    <property type="entry name" value="Hotdog Thioesterase"/>
    <property type="match status" value="1"/>
</dbReference>
<dbReference type="Pfam" id="PF13279">
    <property type="entry name" value="4HBT_2"/>
    <property type="match status" value="1"/>
</dbReference>
<dbReference type="CDD" id="cd00586">
    <property type="entry name" value="4HBT"/>
    <property type="match status" value="1"/>
</dbReference>
<gene>
    <name evidence="3" type="ORF">DPBNPPHM_04067</name>
</gene>